<dbReference type="RefSeq" id="XP_013904771.1">
    <property type="nucleotide sequence ID" value="XM_014049317.1"/>
</dbReference>
<protein>
    <recommendedName>
        <fullName evidence="3">Phosphoglycerate mutase</fullName>
    </recommendedName>
</protein>
<gene>
    <name evidence="1" type="ORF">MNEG_2205</name>
</gene>
<reference evidence="1 2" key="1">
    <citation type="journal article" date="2013" name="BMC Genomics">
        <title>Reconstruction of the lipid metabolism for the microalga Monoraphidium neglectum from its genome sequence reveals characteristics suitable for biofuel production.</title>
        <authorList>
            <person name="Bogen C."/>
            <person name="Al-Dilaimi A."/>
            <person name="Albersmeier A."/>
            <person name="Wichmann J."/>
            <person name="Grundmann M."/>
            <person name="Rupp O."/>
            <person name="Lauersen K.J."/>
            <person name="Blifernez-Klassen O."/>
            <person name="Kalinowski J."/>
            <person name="Goesmann A."/>
            <person name="Mussgnug J.H."/>
            <person name="Kruse O."/>
        </authorList>
    </citation>
    <scope>NUCLEOTIDE SEQUENCE [LARGE SCALE GENOMIC DNA]</scope>
    <source>
        <strain evidence="1 2">SAG 48.87</strain>
    </source>
</reference>
<name>A0A0D2MZN8_9CHLO</name>
<dbReference type="OrthoDB" id="496981at2759"/>
<evidence type="ECO:0000313" key="1">
    <source>
        <dbReference type="EMBL" id="KIZ05752.1"/>
    </source>
</evidence>
<accession>A0A0D2MZN8</accession>
<keyword evidence="2" id="KW-1185">Reference proteome</keyword>
<dbReference type="KEGG" id="mng:MNEG_2205"/>
<dbReference type="EMBL" id="KK100461">
    <property type="protein sequence ID" value="KIZ05752.1"/>
    <property type="molecule type" value="Genomic_DNA"/>
</dbReference>
<dbReference type="Proteomes" id="UP000054498">
    <property type="component" value="Unassembled WGS sequence"/>
</dbReference>
<organism evidence="1 2">
    <name type="scientific">Monoraphidium neglectum</name>
    <dbReference type="NCBI Taxonomy" id="145388"/>
    <lineage>
        <taxon>Eukaryota</taxon>
        <taxon>Viridiplantae</taxon>
        <taxon>Chlorophyta</taxon>
        <taxon>core chlorophytes</taxon>
        <taxon>Chlorophyceae</taxon>
        <taxon>CS clade</taxon>
        <taxon>Sphaeropleales</taxon>
        <taxon>Selenastraceae</taxon>
        <taxon>Monoraphidium</taxon>
    </lineage>
</organism>
<proteinExistence type="predicted"/>
<dbReference type="GeneID" id="25735083"/>
<sequence length="100" mass="10853">MAQLMARPEREIAVVTHSSFVHYCLTNYGHEASTAVQGDLHRRAPAALLSRTGDGRVQARWYENAELRSVVVTDPGSLAHPADPTHFLGFASQVAEGPEA</sequence>
<evidence type="ECO:0008006" key="3">
    <source>
        <dbReference type="Google" id="ProtNLM"/>
    </source>
</evidence>
<dbReference type="AlphaFoldDB" id="A0A0D2MZN8"/>
<evidence type="ECO:0000313" key="2">
    <source>
        <dbReference type="Proteomes" id="UP000054498"/>
    </source>
</evidence>